<comment type="caution">
    <text evidence="1">The sequence shown here is derived from an EMBL/GenBank/DDBJ whole genome shotgun (WGS) entry which is preliminary data.</text>
</comment>
<protein>
    <submittedName>
        <fullName evidence="1">Uncharacterized protein</fullName>
    </submittedName>
</protein>
<reference evidence="1 2" key="1">
    <citation type="submission" date="2016-03" db="EMBL/GenBank/DDBJ databases">
        <title>Whole genome sequencing of Grifola frondosa 9006-11.</title>
        <authorList>
            <person name="Min B."/>
            <person name="Park H."/>
            <person name="Kim J.-G."/>
            <person name="Cho H."/>
            <person name="Oh Y.-L."/>
            <person name="Kong W.-S."/>
            <person name="Choi I.-G."/>
        </authorList>
    </citation>
    <scope>NUCLEOTIDE SEQUENCE [LARGE SCALE GENOMIC DNA]</scope>
    <source>
        <strain evidence="1 2">9006-11</strain>
    </source>
</reference>
<sequence>MSPASTAHSVITSTRNSLERSHLIIDYSNCTSVPNCTRFELSVSTLTPNESPELKLSRFPETVFLSEYLSRTMLSVTVGWHIFEISAMKVWP</sequence>
<proteinExistence type="predicted"/>
<keyword evidence="2" id="KW-1185">Reference proteome</keyword>
<dbReference type="EMBL" id="LUGG01000002">
    <property type="protein sequence ID" value="OBZ78208.1"/>
    <property type="molecule type" value="Genomic_DNA"/>
</dbReference>
<evidence type="ECO:0000313" key="2">
    <source>
        <dbReference type="Proteomes" id="UP000092993"/>
    </source>
</evidence>
<dbReference type="AlphaFoldDB" id="A0A1C7MN08"/>
<name>A0A1C7MN08_GRIFR</name>
<dbReference type="Proteomes" id="UP000092993">
    <property type="component" value="Unassembled WGS sequence"/>
</dbReference>
<gene>
    <name evidence="1" type="ORF">A0H81_02481</name>
</gene>
<accession>A0A1C7MN08</accession>
<evidence type="ECO:0000313" key="1">
    <source>
        <dbReference type="EMBL" id="OBZ78208.1"/>
    </source>
</evidence>
<organism evidence="1 2">
    <name type="scientific">Grifola frondosa</name>
    <name type="common">Maitake</name>
    <name type="synonym">Polyporus frondosus</name>
    <dbReference type="NCBI Taxonomy" id="5627"/>
    <lineage>
        <taxon>Eukaryota</taxon>
        <taxon>Fungi</taxon>
        <taxon>Dikarya</taxon>
        <taxon>Basidiomycota</taxon>
        <taxon>Agaricomycotina</taxon>
        <taxon>Agaricomycetes</taxon>
        <taxon>Polyporales</taxon>
        <taxon>Grifolaceae</taxon>
        <taxon>Grifola</taxon>
    </lineage>
</organism>